<dbReference type="PANTHER" id="PTHR22981">
    <property type="entry name" value="3-HYDROXYISOBUTYRATE DEHYDROGENASE-RELATED"/>
    <property type="match status" value="1"/>
</dbReference>
<accession>A0ABY2QUA2</accession>
<evidence type="ECO:0000256" key="2">
    <source>
        <dbReference type="ARBA" id="ARBA00023027"/>
    </source>
</evidence>
<evidence type="ECO:0000313" key="5">
    <source>
        <dbReference type="EMBL" id="THV14169.1"/>
    </source>
</evidence>
<dbReference type="Pfam" id="PF03446">
    <property type="entry name" value="NAD_binding_2"/>
    <property type="match status" value="1"/>
</dbReference>
<dbReference type="InterPro" id="IPR029154">
    <property type="entry name" value="HIBADH-like_NADP-bd"/>
</dbReference>
<comment type="caution">
    <text evidence="5">The sequence shown here is derived from an EMBL/GenBank/DDBJ whole genome shotgun (WGS) entry which is preliminary data.</text>
</comment>
<keyword evidence="6" id="KW-1185">Reference proteome</keyword>
<dbReference type="InterPro" id="IPR008927">
    <property type="entry name" value="6-PGluconate_DH-like_C_sf"/>
</dbReference>
<dbReference type="PIRSF" id="PIRSF000103">
    <property type="entry name" value="HIBADH"/>
    <property type="match status" value="1"/>
</dbReference>
<gene>
    <name evidence="5" type="ORF">E9677_14915</name>
</gene>
<name>A0ABY2QUA2_9HYPH</name>
<organism evidence="5 6">
    <name type="scientific">Rhizobium rhizophilum</name>
    <dbReference type="NCBI Taxonomy" id="1850373"/>
    <lineage>
        <taxon>Bacteria</taxon>
        <taxon>Pseudomonadati</taxon>
        <taxon>Pseudomonadota</taxon>
        <taxon>Alphaproteobacteria</taxon>
        <taxon>Hyphomicrobiales</taxon>
        <taxon>Rhizobiaceae</taxon>
        <taxon>Rhizobium/Agrobacterium group</taxon>
        <taxon>Rhizobium</taxon>
    </lineage>
</organism>
<evidence type="ECO:0000259" key="4">
    <source>
        <dbReference type="Pfam" id="PF14833"/>
    </source>
</evidence>
<proteinExistence type="predicted"/>
<dbReference type="InterPro" id="IPR036291">
    <property type="entry name" value="NAD(P)-bd_dom_sf"/>
</dbReference>
<evidence type="ECO:0000313" key="6">
    <source>
        <dbReference type="Proteomes" id="UP000309667"/>
    </source>
</evidence>
<dbReference type="SUPFAM" id="SSF51735">
    <property type="entry name" value="NAD(P)-binding Rossmann-fold domains"/>
    <property type="match status" value="1"/>
</dbReference>
<evidence type="ECO:0000259" key="3">
    <source>
        <dbReference type="Pfam" id="PF03446"/>
    </source>
</evidence>
<sequence>MALTYGFIGLGHLGRHLAGSLVRSGFTVVVNDLDPENAKELVAAGARFAADPQAVAEAVDAVITCLPSPKVTERVLTGERGILKGLKPGGTWIEMSTLDEQEVLRLGKIAADAGVRMMESPVTGGVHLAASGEITVIIGGDSDLYDLHLPAFQAIGKQIFRAGPLGKAAVIKVITNMLAFIHLIATGEALMLAKKGGIDLTDAFNIIKASSGNSFVHETEGQVILNGSYNINFTMDLAVKDLGFALGFGREFGVPLDLASHALQTFIRARSAYGGDAWSSQVVKLLEDATGTDLRAPGFPAEL</sequence>
<dbReference type="Gene3D" id="3.40.50.720">
    <property type="entry name" value="NAD(P)-binding Rossmann-like Domain"/>
    <property type="match status" value="1"/>
</dbReference>
<dbReference type="InterPro" id="IPR006115">
    <property type="entry name" value="6PGDH_NADP-bd"/>
</dbReference>
<reference evidence="5 6" key="1">
    <citation type="submission" date="2019-04" db="EMBL/GenBank/DDBJ databases">
        <title>Genome sequence of strain 7209-2.</title>
        <authorList>
            <person name="Gao J."/>
            <person name="Sun J."/>
        </authorList>
    </citation>
    <scope>NUCLEOTIDE SEQUENCE [LARGE SCALE GENOMIC DNA]</scope>
    <source>
        <strain evidence="5 6">7209-2</strain>
    </source>
</reference>
<dbReference type="SUPFAM" id="SSF48179">
    <property type="entry name" value="6-phosphogluconate dehydrogenase C-terminal domain-like"/>
    <property type="match status" value="1"/>
</dbReference>
<keyword evidence="1" id="KW-0560">Oxidoreductase</keyword>
<evidence type="ECO:0000256" key="1">
    <source>
        <dbReference type="ARBA" id="ARBA00023002"/>
    </source>
</evidence>
<protein>
    <submittedName>
        <fullName evidence="5">NAD(P)-dependent oxidoreductase</fullName>
    </submittedName>
</protein>
<dbReference type="Pfam" id="PF14833">
    <property type="entry name" value="NAD_binding_11"/>
    <property type="match status" value="1"/>
</dbReference>
<dbReference type="EMBL" id="STGT01000003">
    <property type="protein sequence ID" value="THV14169.1"/>
    <property type="molecule type" value="Genomic_DNA"/>
</dbReference>
<dbReference type="InterPro" id="IPR013328">
    <property type="entry name" value="6PGD_dom2"/>
</dbReference>
<dbReference type="InterPro" id="IPR015815">
    <property type="entry name" value="HIBADH-related"/>
</dbReference>
<dbReference type="PANTHER" id="PTHR22981:SF84">
    <property type="entry name" value="3-HYDROXYISOBUTYRATE DEHYDROGENASE"/>
    <property type="match status" value="1"/>
</dbReference>
<keyword evidence="2" id="KW-0520">NAD</keyword>
<feature type="domain" description="6-phosphogluconate dehydrogenase NADP-binding" evidence="3">
    <location>
        <begin position="5"/>
        <end position="161"/>
    </location>
</feature>
<dbReference type="Gene3D" id="1.10.1040.10">
    <property type="entry name" value="N-(1-d-carboxylethyl)-l-norvaline Dehydrogenase, domain 2"/>
    <property type="match status" value="1"/>
</dbReference>
<dbReference type="Proteomes" id="UP000309667">
    <property type="component" value="Unassembled WGS sequence"/>
</dbReference>
<feature type="domain" description="3-hydroxyisobutyrate dehydrogenase-like NAD-binding" evidence="4">
    <location>
        <begin position="166"/>
        <end position="286"/>
    </location>
</feature>